<dbReference type="InterPro" id="IPR039437">
    <property type="entry name" value="FrzH/put_lumazine-bd"/>
</dbReference>
<dbReference type="AlphaFoldDB" id="A0A2S7JZX8"/>
<proteinExistence type="predicted"/>
<keyword evidence="2" id="KW-1185">Reference proteome</keyword>
<accession>A0A2S7JZX8</accession>
<dbReference type="Proteomes" id="UP000239504">
    <property type="component" value="Unassembled WGS sequence"/>
</dbReference>
<evidence type="ECO:0000313" key="2">
    <source>
        <dbReference type="Proteomes" id="UP000239504"/>
    </source>
</evidence>
<protein>
    <recommendedName>
        <fullName evidence="3">Nuclear transport factor 2 family protein</fullName>
    </recommendedName>
</protein>
<evidence type="ECO:0008006" key="3">
    <source>
        <dbReference type="Google" id="ProtNLM"/>
    </source>
</evidence>
<dbReference type="Gene3D" id="3.10.450.50">
    <property type="match status" value="1"/>
</dbReference>
<evidence type="ECO:0000313" key="1">
    <source>
        <dbReference type="EMBL" id="PQA85815.1"/>
    </source>
</evidence>
<name>A0A2S7JZX8_9PROT</name>
<reference evidence="1 2" key="1">
    <citation type="submission" date="2017-12" db="EMBL/GenBank/DDBJ databases">
        <authorList>
            <person name="Hurst M.R.H."/>
        </authorList>
    </citation>
    <scope>NUCLEOTIDE SEQUENCE [LARGE SCALE GENOMIC DNA]</scope>
    <source>
        <strain evidence="1 2">SY-3-19</strain>
    </source>
</reference>
<gene>
    <name evidence="1" type="ORF">CW354_19915</name>
</gene>
<dbReference type="RefSeq" id="WP_104831867.1">
    <property type="nucleotide sequence ID" value="NZ_PJCH01000016.1"/>
</dbReference>
<dbReference type="SUPFAM" id="SSF54427">
    <property type="entry name" value="NTF2-like"/>
    <property type="match status" value="1"/>
</dbReference>
<comment type="caution">
    <text evidence="1">The sequence shown here is derived from an EMBL/GenBank/DDBJ whole genome shotgun (WGS) entry which is preliminary data.</text>
</comment>
<organism evidence="1 2">
    <name type="scientific">Hyphococcus luteus</name>
    <dbReference type="NCBI Taxonomy" id="2058213"/>
    <lineage>
        <taxon>Bacteria</taxon>
        <taxon>Pseudomonadati</taxon>
        <taxon>Pseudomonadota</taxon>
        <taxon>Alphaproteobacteria</taxon>
        <taxon>Parvularculales</taxon>
        <taxon>Parvularculaceae</taxon>
        <taxon>Hyphococcus</taxon>
    </lineage>
</organism>
<dbReference type="InterPro" id="IPR032710">
    <property type="entry name" value="NTF2-like_dom_sf"/>
</dbReference>
<dbReference type="OrthoDB" id="7451095at2"/>
<dbReference type="EMBL" id="PJCH01000016">
    <property type="protein sequence ID" value="PQA85815.1"/>
    <property type="molecule type" value="Genomic_DNA"/>
</dbReference>
<sequence length="127" mass="14296">MPDAFTEILEALKRYYDGLYYGDAVLLESVFHPGAVYHTASGEKPLTYDMPAYMDVVRKRTAPAALGDAYGYDVESVRFAGADTAFAVLTCALMGKRFTDFLSFTRIRGEWRIAAKVFHYDLIEKES</sequence>
<dbReference type="Pfam" id="PF12893">
    <property type="entry name" value="Lumazine_bd_2"/>
    <property type="match status" value="1"/>
</dbReference>